<dbReference type="AlphaFoldDB" id="A0A382SIE9"/>
<dbReference type="PANTHER" id="PTHR35024">
    <property type="entry name" value="HYPOTHETICAL CYTOSOLIC PROTEIN"/>
    <property type="match status" value="1"/>
</dbReference>
<dbReference type="EMBL" id="UINC01128918">
    <property type="protein sequence ID" value="SVD08977.1"/>
    <property type="molecule type" value="Genomic_DNA"/>
</dbReference>
<dbReference type="PANTHER" id="PTHR35024:SF4">
    <property type="entry name" value="POLYMER-FORMING CYTOSKELETAL PROTEIN"/>
    <property type="match status" value="1"/>
</dbReference>
<dbReference type="Pfam" id="PF04519">
    <property type="entry name" value="Bactofilin"/>
    <property type="match status" value="1"/>
</dbReference>
<reference evidence="1" key="1">
    <citation type="submission" date="2018-05" db="EMBL/GenBank/DDBJ databases">
        <authorList>
            <person name="Lanie J.A."/>
            <person name="Ng W.-L."/>
            <person name="Kazmierczak K.M."/>
            <person name="Andrzejewski T.M."/>
            <person name="Davidsen T.M."/>
            <person name="Wayne K.J."/>
            <person name="Tettelin H."/>
            <person name="Glass J.I."/>
            <person name="Rusch D."/>
            <person name="Podicherti R."/>
            <person name="Tsui H.-C.T."/>
            <person name="Winkler M.E."/>
        </authorList>
    </citation>
    <scope>NUCLEOTIDE SEQUENCE</scope>
</reference>
<proteinExistence type="predicted"/>
<organism evidence="1">
    <name type="scientific">marine metagenome</name>
    <dbReference type="NCBI Taxonomy" id="408172"/>
    <lineage>
        <taxon>unclassified sequences</taxon>
        <taxon>metagenomes</taxon>
        <taxon>ecological metagenomes</taxon>
    </lineage>
</organism>
<protein>
    <recommendedName>
        <fullName evidence="2">Polymer-forming cytoskeletal protein</fullName>
    </recommendedName>
</protein>
<gene>
    <name evidence="1" type="ORF">METZ01_LOCUS361831</name>
</gene>
<dbReference type="InterPro" id="IPR007607">
    <property type="entry name" value="BacA/B"/>
</dbReference>
<evidence type="ECO:0008006" key="2">
    <source>
        <dbReference type="Google" id="ProtNLM"/>
    </source>
</evidence>
<accession>A0A382SIE9</accession>
<sequence length="183" mass="20708">MLERNLNVLTPAEFVFLKNRERNGVYNHETRKKLYGIIETLQRGKRNRSREEKKLYRIFRDANFGILLDKNSKTREKIIHSGKVQILAKFEGEIIAQAVLIEKTASVVANIAAEVVMCKGKVSGEMRATYKIKIVKGAKVKGYIHTPNFIIEKGAAFDGRCSMPSAKKPGPLHLLREALRKTG</sequence>
<name>A0A382SIE9_9ZZZZ</name>
<evidence type="ECO:0000313" key="1">
    <source>
        <dbReference type="EMBL" id="SVD08977.1"/>
    </source>
</evidence>